<gene>
    <name evidence="1" type="ORF">DK389_28595</name>
</gene>
<dbReference type="EMBL" id="CP029550">
    <property type="protein sequence ID" value="AWN43752.1"/>
    <property type="molecule type" value="Genomic_DNA"/>
</dbReference>
<protein>
    <recommendedName>
        <fullName evidence="3">Transposase</fullName>
    </recommendedName>
</protein>
<name>A0A2U8WEN9_9HYPH</name>
<sequence>MPNPALCGRRSVQMTRKVLNAIRRVLRGGIAWRLIPVVMPDTQSVDGAVPVLARRAGPSPPSSDAPARST</sequence>
<keyword evidence="2" id="KW-1185">Reference proteome</keyword>
<evidence type="ECO:0008006" key="3">
    <source>
        <dbReference type="Google" id="ProtNLM"/>
    </source>
</evidence>
<dbReference type="KEGG" id="mets:DK389_28595"/>
<evidence type="ECO:0000313" key="1">
    <source>
        <dbReference type="EMBL" id="AWN43752.1"/>
    </source>
</evidence>
<accession>A0A2U8WEN9</accession>
<organism evidence="1 2">
    <name type="scientific">Methylobacterium durans</name>
    <dbReference type="NCBI Taxonomy" id="2202825"/>
    <lineage>
        <taxon>Bacteria</taxon>
        <taxon>Pseudomonadati</taxon>
        <taxon>Pseudomonadota</taxon>
        <taxon>Alphaproteobacteria</taxon>
        <taxon>Hyphomicrobiales</taxon>
        <taxon>Methylobacteriaceae</taxon>
        <taxon>Methylobacterium</taxon>
    </lineage>
</organism>
<dbReference type="AlphaFoldDB" id="A0A2U8WEN9"/>
<reference evidence="2" key="1">
    <citation type="submission" date="2018-05" db="EMBL/GenBank/DDBJ databases">
        <title>Complete Genome Sequence of Methylobacterium sp. 17SD2-17.</title>
        <authorList>
            <person name="Srinivasan S."/>
        </authorList>
    </citation>
    <scope>NUCLEOTIDE SEQUENCE [LARGE SCALE GENOMIC DNA]</scope>
    <source>
        <strain evidence="2">17SD2-17</strain>
    </source>
</reference>
<dbReference type="Proteomes" id="UP000245926">
    <property type="component" value="Chromosome"/>
</dbReference>
<proteinExistence type="predicted"/>
<evidence type="ECO:0000313" key="2">
    <source>
        <dbReference type="Proteomes" id="UP000245926"/>
    </source>
</evidence>